<evidence type="ECO:0008006" key="3">
    <source>
        <dbReference type="Google" id="ProtNLM"/>
    </source>
</evidence>
<accession>A0A1X1TQQ5</accession>
<organism evidence="1 2">
    <name type="scientific">Mycolicibacter engbaekii</name>
    <dbReference type="NCBI Taxonomy" id="188915"/>
    <lineage>
        <taxon>Bacteria</taxon>
        <taxon>Bacillati</taxon>
        <taxon>Actinomycetota</taxon>
        <taxon>Actinomycetes</taxon>
        <taxon>Mycobacteriales</taxon>
        <taxon>Mycobacteriaceae</taxon>
        <taxon>Mycolicibacter</taxon>
    </lineage>
</organism>
<dbReference type="InterPro" id="IPR032710">
    <property type="entry name" value="NTF2-like_dom_sf"/>
</dbReference>
<dbReference type="Proteomes" id="UP000193465">
    <property type="component" value="Unassembled WGS sequence"/>
</dbReference>
<comment type="caution">
    <text evidence="1">The sequence shown here is derived from an EMBL/GenBank/DDBJ whole genome shotgun (WGS) entry which is preliminary data.</text>
</comment>
<dbReference type="AlphaFoldDB" id="A0A1X1TQQ5"/>
<dbReference type="RefSeq" id="WP_085128656.1">
    <property type="nucleotide sequence ID" value="NZ_LQOT01000034.1"/>
</dbReference>
<protein>
    <recommendedName>
        <fullName evidence="3">SnoaL-like domain-containing protein</fullName>
    </recommendedName>
</protein>
<proteinExistence type="predicted"/>
<evidence type="ECO:0000313" key="2">
    <source>
        <dbReference type="Proteomes" id="UP000193465"/>
    </source>
</evidence>
<dbReference type="STRING" id="188915.AWC02_00535"/>
<evidence type="ECO:0000313" key="1">
    <source>
        <dbReference type="EMBL" id="ORV46900.1"/>
    </source>
</evidence>
<gene>
    <name evidence="1" type="ORF">AWC02_00535</name>
</gene>
<reference evidence="1 2" key="1">
    <citation type="submission" date="2016-01" db="EMBL/GenBank/DDBJ databases">
        <title>The new phylogeny of the genus Mycobacterium.</title>
        <authorList>
            <person name="Tarcisio F."/>
            <person name="Conor M."/>
            <person name="Antonella G."/>
            <person name="Elisabetta G."/>
            <person name="Giulia F.S."/>
            <person name="Sara T."/>
            <person name="Anna F."/>
            <person name="Clotilde B."/>
            <person name="Roberto B."/>
            <person name="Veronica D.S."/>
            <person name="Fabio R."/>
            <person name="Monica P."/>
            <person name="Olivier J."/>
            <person name="Enrico T."/>
            <person name="Nicola S."/>
        </authorList>
    </citation>
    <scope>NUCLEOTIDE SEQUENCE [LARGE SCALE GENOMIC DNA]</scope>
    <source>
        <strain evidence="1 2">ATCC 27353</strain>
    </source>
</reference>
<name>A0A1X1TQQ5_9MYCO</name>
<keyword evidence="2" id="KW-1185">Reference proteome</keyword>
<dbReference type="Gene3D" id="3.10.450.50">
    <property type="match status" value="1"/>
</dbReference>
<dbReference type="SUPFAM" id="SSF54427">
    <property type="entry name" value="NTF2-like"/>
    <property type="match status" value="1"/>
</dbReference>
<dbReference type="EMBL" id="LQOT01000034">
    <property type="protein sequence ID" value="ORV46900.1"/>
    <property type="molecule type" value="Genomic_DNA"/>
</dbReference>
<sequence length="154" mass="17273">MTTVDEAIATSTGRSLAVLQYSKTLKALVDSAKQPGFSVDSWDPLAQLIATDEFVRIGPFKEEMDWAQYTEFLTGWAKSSQWDCSVKRITEAANVVFLELEEHSEVGDFHTDVNTASVYEFTADNKIRHIAVYLQMQLPDPSMLPSFEPDSDSQ</sequence>